<organism evidence="1">
    <name type="scientific">mine drainage metagenome</name>
    <dbReference type="NCBI Taxonomy" id="410659"/>
    <lineage>
        <taxon>unclassified sequences</taxon>
        <taxon>metagenomes</taxon>
        <taxon>ecological metagenomes</taxon>
    </lineage>
</organism>
<accession>A0A1J5SPP1</accession>
<name>A0A1J5SPP1_9ZZZZ</name>
<sequence>MKLLPALSLTALALCSAVGGVQASELFSRTPEVHVALPLGSTQGQLAAMLSKQGYDGIRLSAVAASPANPHPETNTSLTAHPEQTPLRLGWNGVASKNGQQVQVYVDN</sequence>
<protein>
    <submittedName>
        <fullName evidence="1">Uncharacterized protein</fullName>
    </submittedName>
</protein>
<dbReference type="EMBL" id="MLJW01000024">
    <property type="protein sequence ID" value="OIR09939.1"/>
    <property type="molecule type" value="Genomic_DNA"/>
</dbReference>
<proteinExistence type="predicted"/>
<comment type="caution">
    <text evidence="1">The sequence shown here is derived from an EMBL/GenBank/DDBJ whole genome shotgun (WGS) entry which is preliminary data.</text>
</comment>
<reference evidence="1" key="1">
    <citation type="submission" date="2016-10" db="EMBL/GenBank/DDBJ databases">
        <title>Sequence of Gallionella enrichment culture.</title>
        <authorList>
            <person name="Poehlein A."/>
            <person name="Muehling M."/>
            <person name="Daniel R."/>
        </authorList>
    </citation>
    <scope>NUCLEOTIDE SEQUENCE</scope>
</reference>
<gene>
    <name evidence="1" type="ORF">GALL_78600</name>
</gene>
<dbReference type="AlphaFoldDB" id="A0A1J5SPP1"/>
<evidence type="ECO:0000313" key="1">
    <source>
        <dbReference type="EMBL" id="OIR09939.1"/>
    </source>
</evidence>